<name>A0A3G5A6T3_9VIRU</name>
<evidence type="ECO:0000313" key="2">
    <source>
        <dbReference type="EMBL" id="AYV82966.1"/>
    </source>
</evidence>
<feature type="region of interest" description="Disordered" evidence="1">
    <location>
        <begin position="101"/>
        <end position="122"/>
    </location>
</feature>
<proteinExistence type="predicted"/>
<sequence length="195" mass="22130">MNRKLIGIIGKKGHGKTTAANYLAERYQYHVLNFEDIRAQNNYLDIMKTQLETLLQSDLTNVVISDVTTPEEHALVKSLNGLILKIRRFEPLVTEPIVNAEVGNDSDDDEGQDLDNIPKTPEYNYYDPEINATDEAIGKLPYDLDIMNFGDVGVGYLKKMIEYLIQLPDNMNGLRKLERKTDEKGDTTYTFVATP</sequence>
<reference evidence="2" key="1">
    <citation type="submission" date="2018-10" db="EMBL/GenBank/DDBJ databases">
        <title>Hidden diversity of soil giant viruses.</title>
        <authorList>
            <person name="Schulz F."/>
            <person name="Alteio L."/>
            <person name="Goudeau D."/>
            <person name="Ryan E.M."/>
            <person name="Malmstrom R.R."/>
            <person name="Blanchard J."/>
            <person name="Woyke T."/>
        </authorList>
    </citation>
    <scope>NUCLEOTIDE SEQUENCE</scope>
    <source>
        <strain evidence="2">HYV1</strain>
    </source>
</reference>
<dbReference type="InterPro" id="IPR027417">
    <property type="entry name" value="P-loop_NTPase"/>
</dbReference>
<dbReference type="SUPFAM" id="SSF52540">
    <property type="entry name" value="P-loop containing nucleoside triphosphate hydrolases"/>
    <property type="match status" value="1"/>
</dbReference>
<dbReference type="Gene3D" id="3.40.50.300">
    <property type="entry name" value="P-loop containing nucleotide triphosphate hydrolases"/>
    <property type="match status" value="1"/>
</dbReference>
<dbReference type="EMBL" id="MK072385">
    <property type="protein sequence ID" value="AYV82966.1"/>
    <property type="molecule type" value="Genomic_DNA"/>
</dbReference>
<accession>A0A3G5A6T3</accession>
<organism evidence="2">
    <name type="scientific">Hyperionvirus sp</name>
    <dbReference type="NCBI Taxonomy" id="2487770"/>
    <lineage>
        <taxon>Viruses</taxon>
        <taxon>Varidnaviria</taxon>
        <taxon>Bamfordvirae</taxon>
        <taxon>Nucleocytoviricota</taxon>
        <taxon>Megaviricetes</taxon>
        <taxon>Imitervirales</taxon>
        <taxon>Mimiviridae</taxon>
        <taxon>Klosneuvirinae</taxon>
    </lineage>
</organism>
<gene>
    <name evidence="2" type="ORF">Hyperionvirus3_112</name>
</gene>
<evidence type="ECO:0000256" key="1">
    <source>
        <dbReference type="SAM" id="MobiDB-lite"/>
    </source>
</evidence>
<feature type="compositionally biased region" description="Acidic residues" evidence="1">
    <location>
        <begin position="104"/>
        <end position="113"/>
    </location>
</feature>
<protein>
    <submittedName>
        <fullName evidence="2">Uncharacterized protein</fullName>
    </submittedName>
</protein>